<reference evidence="4 5" key="1">
    <citation type="submission" date="2019-05" db="EMBL/GenBank/DDBJ databases">
        <title>Emergence of the Ug99 lineage of the wheat stem rust pathogen through somatic hybridization.</title>
        <authorList>
            <person name="Li F."/>
            <person name="Upadhyaya N.M."/>
            <person name="Sperschneider J."/>
            <person name="Matny O."/>
            <person name="Nguyen-Phuc H."/>
            <person name="Mago R."/>
            <person name="Raley C."/>
            <person name="Miller M.E."/>
            <person name="Silverstein K.A.T."/>
            <person name="Henningsen E."/>
            <person name="Hirsch C.D."/>
            <person name="Visser B."/>
            <person name="Pretorius Z.A."/>
            <person name="Steffenson B.J."/>
            <person name="Schwessinger B."/>
            <person name="Dodds P.N."/>
            <person name="Figueroa M."/>
        </authorList>
    </citation>
    <scope>NUCLEOTIDE SEQUENCE [LARGE SCALE GENOMIC DNA]</scope>
    <source>
        <strain evidence="2">21-0</strain>
        <strain evidence="3 5">Ug99</strain>
    </source>
</reference>
<feature type="compositionally biased region" description="Polar residues" evidence="1">
    <location>
        <begin position="142"/>
        <end position="173"/>
    </location>
</feature>
<feature type="region of interest" description="Disordered" evidence="1">
    <location>
        <begin position="142"/>
        <end position="211"/>
    </location>
</feature>
<evidence type="ECO:0000313" key="3">
    <source>
        <dbReference type="EMBL" id="KAA1131943.1"/>
    </source>
</evidence>
<evidence type="ECO:0000313" key="4">
    <source>
        <dbReference type="Proteomes" id="UP000324748"/>
    </source>
</evidence>
<feature type="compositionally biased region" description="Basic residues" evidence="1">
    <location>
        <begin position="87"/>
        <end position="102"/>
    </location>
</feature>
<dbReference type="AlphaFoldDB" id="A0A5B0S4B2"/>
<feature type="region of interest" description="Disordered" evidence="1">
    <location>
        <begin position="1"/>
        <end position="33"/>
    </location>
</feature>
<dbReference type="EMBL" id="VDEP01000102">
    <property type="protein sequence ID" value="KAA1131943.1"/>
    <property type="molecule type" value="Genomic_DNA"/>
</dbReference>
<evidence type="ECO:0000313" key="5">
    <source>
        <dbReference type="Proteomes" id="UP000325313"/>
    </source>
</evidence>
<protein>
    <submittedName>
        <fullName evidence="3">Uncharacterized protein</fullName>
    </submittedName>
</protein>
<comment type="caution">
    <text evidence="3">The sequence shown here is derived from an EMBL/GenBank/DDBJ whole genome shotgun (WGS) entry which is preliminary data.</text>
</comment>
<sequence length="323" mass="36525">MMAHSAVQSPTLGTNSGAGNSTRRLRTRAPRSNLLAQISFDDMEYFTHPKNRPRTERRSNRSPSKAMSPDEDYEDHSMSIDPFIHHPASKSTRRLKISRQHRISPPPPLPSPQLPYIQSEKYPAWLLGDAMAKSSANYLSQKTQEAPLTTPLSSQQQNTQTSPIRRSASSFLGTSPLKHHHFHTSLSRQSSSNNLNFNNKRPSLGRSISPDEALDRRREKFWELYEYDSTSPHLQARYFDKPLPTNEQWADLDIQNVAIIPDPQPGPPAVHLVEVFQPTRVDSTNPQPPSNSLSHIQLNSQQLKPHIPFGLSLLPSDYALHKK</sequence>
<feature type="compositionally biased region" description="Polar residues" evidence="1">
    <location>
        <begin position="1"/>
        <end position="22"/>
    </location>
</feature>
<accession>A0A5B0S4B2</accession>
<name>A0A5B0S4B2_PUCGR</name>
<organism evidence="3 5">
    <name type="scientific">Puccinia graminis f. sp. tritici</name>
    <dbReference type="NCBI Taxonomy" id="56615"/>
    <lineage>
        <taxon>Eukaryota</taxon>
        <taxon>Fungi</taxon>
        <taxon>Dikarya</taxon>
        <taxon>Basidiomycota</taxon>
        <taxon>Pucciniomycotina</taxon>
        <taxon>Pucciniomycetes</taxon>
        <taxon>Pucciniales</taxon>
        <taxon>Pucciniaceae</taxon>
        <taxon>Puccinia</taxon>
    </lineage>
</organism>
<proteinExistence type="predicted"/>
<gene>
    <name evidence="2" type="ORF">PGT21_018461</name>
    <name evidence="3" type="ORF">PGTUg99_034228</name>
</gene>
<dbReference type="OrthoDB" id="2499165at2759"/>
<feature type="compositionally biased region" description="Low complexity" evidence="1">
    <location>
        <begin position="185"/>
        <end position="199"/>
    </location>
</feature>
<dbReference type="EMBL" id="VSWC01000067">
    <property type="protein sequence ID" value="KAA1096494.1"/>
    <property type="molecule type" value="Genomic_DNA"/>
</dbReference>
<feature type="region of interest" description="Disordered" evidence="1">
    <location>
        <begin position="45"/>
        <end position="115"/>
    </location>
</feature>
<feature type="compositionally biased region" description="Pro residues" evidence="1">
    <location>
        <begin position="104"/>
        <end position="113"/>
    </location>
</feature>
<keyword evidence="4" id="KW-1185">Reference proteome</keyword>
<evidence type="ECO:0000313" key="2">
    <source>
        <dbReference type="EMBL" id="KAA1096494.1"/>
    </source>
</evidence>
<dbReference type="Proteomes" id="UP000324748">
    <property type="component" value="Unassembled WGS sequence"/>
</dbReference>
<dbReference type="Proteomes" id="UP000325313">
    <property type="component" value="Unassembled WGS sequence"/>
</dbReference>
<evidence type="ECO:0000256" key="1">
    <source>
        <dbReference type="SAM" id="MobiDB-lite"/>
    </source>
</evidence>